<dbReference type="SUPFAM" id="SSF51395">
    <property type="entry name" value="FMN-linked oxidoreductases"/>
    <property type="match status" value="1"/>
</dbReference>
<reference evidence="2 3" key="1">
    <citation type="journal article" date="2012" name="Proc. Natl. Acad. Sci. U.S.A.">
        <title>Comparative genomics of Ceriporiopsis subvermispora and Phanerochaete chrysosporium provide insight into selective ligninolysis.</title>
        <authorList>
            <person name="Fernandez-Fueyo E."/>
            <person name="Ruiz-Duenas F.J."/>
            <person name="Ferreira P."/>
            <person name="Floudas D."/>
            <person name="Hibbett D.S."/>
            <person name="Canessa P."/>
            <person name="Larrondo L.F."/>
            <person name="James T.Y."/>
            <person name="Seelenfreund D."/>
            <person name="Lobos S."/>
            <person name="Polanco R."/>
            <person name="Tello M."/>
            <person name="Honda Y."/>
            <person name="Watanabe T."/>
            <person name="Watanabe T."/>
            <person name="Ryu J.S."/>
            <person name="Kubicek C.P."/>
            <person name="Schmoll M."/>
            <person name="Gaskell J."/>
            <person name="Hammel K.E."/>
            <person name="St John F.J."/>
            <person name="Vanden Wymelenberg A."/>
            <person name="Sabat G."/>
            <person name="Splinter BonDurant S."/>
            <person name="Syed K."/>
            <person name="Yadav J.S."/>
            <person name="Doddapaneni H."/>
            <person name="Subramanian V."/>
            <person name="Lavin J.L."/>
            <person name="Oguiza J.A."/>
            <person name="Perez G."/>
            <person name="Pisabarro A.G."/>
            <person name="Ramirez L."/>
            <person name="Santoyo F."/>
            <person name="Master E."/>
            <person name="Coutinho P.M."/>
            <person name="Henrissat B."/>
            <person name="Lombard V."/>
            <person name="Magnuson J.K."/>
            <person name="Kuees U."/>
            <person name="Hori C."/>
            <person name="Igarashi K."/>
            <person name="Samejima M."/>
            <person name="Held B.W."/>
            <person name="Barry K.W."/>
            <person name="LaButti K.M."/>
            <person name="Lapidus A."/>
            <person name="Lindquist E.A."/>
            <person name="Lucas S.M."/>
            <person name="Riley R."/>
            <person name="Salamov A.A."/>
            <person name="Hoffmeister D."/>
            <person name="Schwenk D."/>
            <person name="Hadar Y."/>
            <person name="Yarden O."/>
            <person name="de Vries R.P."/>
            <person name="Wiebenga A."/>
            <person name="Stenlid J."/>
            <person name="Eastwood D."/>
            <person name="Grigoriev I.V."/>
            <person name="Berka R.M."/>
            <person name="Blanchette R.A."/>
            <person name="Kersten P."/>
            <person name="Martinez A.T."/>
            <person name="Vicuna R."/>
            <person name="Cullen D."/>
        </authorList>
    </citation>
    <scope>NUCLEOTIDE SEQUENCE [LARGE SCALE GENOMIC DNA]</scope>
    <source>
        <strain evidence="2 3">B</strain>
    </source>
</reference>
<accession>M2QHS7</accession>
<dbReference type="STRING" id="914234.M2QHS7"/>
<feature type="domain" description="NADH:flavin oxidoreductase/NADH oxidase N-terminal" evidence="1">
    <location>
        <begin position="6"/>
        <end position="339"/>
    </location>
</feature>
<gene>
    <name evidence="2" type="ORF">CERSUDRAFT_115632</name>
</gene>
<dbReference type="FunFam" id="3.20.20.70:FF:000138">
    <property type="entry name" value="NADPH dehydrogenase 1"/>
    <property type="match status" value="1"/>
</dbReference>
<dbReference type="PANTHER" id="PTHR22893">
    <property type="entry name" value="NADH OXIDOREDUCTASE-RELATED"/>
    <property type="match status" value="1"/>
</dbReference>
<evidence type="ECO:0000313" key="3">
    <source>
        <dbReference type="Proteomes" id="UP000016930"/>
    </source>
</evidence>
<dbReference type="EMBL" id="KB445798">
    <property type="protein sequence ID" value="EMD36593.1"/>
    <property type="molecule type" value="Genomic_DNA"/>
</dbReference>
<dbReference type="HOGENOM" id="CLU_012153_0_0_1"/>
<name>M2QHS7_CERS8</name>
<evidence type="ECO:0000259" key="1">
    <source>
        <dbReference type="Pfam" id="PF00724"/>
    </source>
</evidence>
<dbReference type="PANTHER" id="PTHR22893:SF91">
    <property type="entry name" value="NADPH DEHYDROGENASE 2-RELATED"/>
    <property type="match status" value="1"/>
</dbReference>
<dbReference type="OrthoDB" id="276546at2759"/>
<dbReference type="GO" id="GO:0010181">
    <property type="term" value="F:FMN binding"/>
    <property type="evidence" value="ECO:0007669"/>
    <property type="project" value="InterPro"/>
</dbReference>
<dbReference type="AlphaFoldDB" id="M2QHS7"/>
<dbReference type="Pfam" id="PF00724">
    <property type="entry name" value="Oxidored_FMN"/>
    <property type="match status" value="1"/>
</dbReference>
<keyword evidence="3" id="KW-1185">Reference proteome</keyword>
<proteinExistence type="predicted"/>
<dbReference type="GO" id="GO:0003959">
    <property type="term" value="F:NADPH dehydrogenase activity"/>
    <property type="evidence" value="ECO:0007669"/>
    <property type="project" value="TreeGrafter"/>
</dbReference>
<dbReference type="InterPro" id="IPR013785">
    <property type="entry name" value="Aldolase_TIM"/>
</dbReference>
<dbReference type="Gene3D" id="3.20.20.70">
    <property type="entry name" value="Aldolase class I"/>
    <property type="match status" value="1"/>
</dbReference>
<organism evidence="2 3">
    <name type="scientific">Ceriporiopsis subvermispora (strain B)</name>
    <name type="common">White-rot fungus</name>
    <name type="synonym">Gelatoporia subvermispora</name>
    <dbReference type="NCBI Taxonomy" id="914234"/>
    <lineage>
        <taxon>Eukaryota</taxon>
        <taxon>Fungi</taxon>
        <taxon>Dikarya</taxon>
        <taxon>Basidiomycota</taxon>
        <taxon>Agaricomycotina</taxon>
        <taxon>Agaricomycetes</taxon>
        <taxon>Polyporales</taxon>
        <taxon>Gelatoporiaceae</taxon>
        <taxon>Gelatoporia</taxon>
    </lineage>
</organism>
<protein>
    <recommendedName>
        <fullName evidence="1">NADH:flavin oxidoreductase/NADH oxidase N-terminal domain-containing protein</fullName>
    </recommendedName>
</protein>
<dbReference type="InterPro" id="IPR045247">
    <property type="entry name" value="Oye-like"/>
</dbReference>
<dbReference type="Proteomes" id="UP000016930">
    <property type="component" value="Unassembled WGS sequence"/>
</dbReference>
<dbReference type="CDD" id="cd02933">
    <property type="entry name" value="OYE_like_FMN"/>
    <property type="match status" value="1"/>
</dbReference>
<sequence length="363" mass="40346">MSAQPKLFHPVQLGGLTLAHRIAMAPLTRFRANRAHVLVDFAAEYYAQRASTPGTFIIAEATPIAPKAVGFFNVPGIWSDEQIAAWKHVTDAVHARGSYIFLQIWASGRATYLDALEAEDPSLPYISASDVKLSTRPVAPRPLTISEIQDYIRTFADAAKNAVERAGFDGVEVHGANGYLIDQFIQDVTNKRTDEYGGSVENRARFALEIVDAVVEAVGEKKTGIRFSPWADFQEVGMDDPVPQFSYIVEQLRDRHPDLAYIHLIEPRAAGDGDRESQTGESNDFLREIWAPRAIISAGGFTRETAIEHAEKTGDLIAFGRAFISNPDLPRRLRENIPLTKWDRSTFYTAEEAKGYIDYAFAN</sequence>
<dbReference type="InterPro" id="IPR001155">
    <property type="entry name" value="OxRdtase_FMN_N"/>
</dbReference>
<evidence type="ECO:0000313" key="2">
    <source>
        <dbReference type="EMBL" id="EMD36593.1"/>
    </source>
</evidence>